<dbReference type="AlphaFoldDB" id="A0A328EMU8"/>
<evidence type="ECO:0000313" key="4">
    <source>
        <dbReference type="Proteomes" id="UP000249146"/>
    </source>
</evidence>
<gene>
    <name evidence="2" type="ORF">C1G86_1598</name>
    <name evidence="1" type="ORF">C1G87_1629</name>
</gene>
<reference evidence="3 4" key="1">
    <citation type="submission" date="2018-05" db="EMBL/GenBank/DDBJ databases">
        <title>Draft genome sequences of Dehalococcoides mccartyi strains RC and KS.</title>
        <authorList>
            <person name="Higgins S.A."/>
            <person name="Padilla-Crespo E."/>
            <person name="Loeffler F.E."/>
        </authorList>
    </citation>
    <scope>NUCLEOTIDE SEQUENCE [LARGE SCALE GENOMIC DNA]</scope>
    <source>
        <strain evidence="2 3">KS</strain>
        <strain evidence="1 4">RC</strain>
    </source>
</reference>
<proteinExistence type="predicted"/>
<evidence type="ECO:0000313" key="2">
    <source>
        <dbReference type="EMBL" id="RAL70069.1"/>
    </source>
</evidence>
<dbReference type="EMBL" id="QGLD01000018">
    <property type="protein sequence ID" value="RAL70069.1"/>
    <property type="molecule type" value="Genomic_DNA"/>
</dbReference>
<name>A0A328EMU8_9CHLR</name>
<evidence type="ECO:0000313" key="3">
    <source>
        <dbReference type="Proteomes" id="UP000248786"/>
    </source>
</evidence>
<dbReference type="Proteomes" id="UP000248786">
    <property type="component" value="Unassembled WGS sequence"/>
</dbReference>
<dbReference type="EMBL" id="QGLC01000025">
    <property type="protein sequence ID" value="RAL68859.1"/>
    <property type="molecule type" value="Genomic_DNA"/>
</dbReference>
<evidence type="ECO:0000313" key="1">
    <source>
        <dbReference type="EMBL" id="RAL68859.1"/>
    </source>
</evidence>
<accession>A0A328EMU8</accession>
<organism evidence="1 4">
    <name type="scientific">Dehalococcoides mccartyi</name>
    <dbReference type="NCBI Taxonomy" id="61435"/>
    <lineage>
        <taxon>Bacteria</taxon>
        <taxon>Bacillati</taxon>
        <taxon>Chloroflexota</taxon>
        <taxon>Dehalococcoidia</taxon>
        <taxon>Dehalococcoidales</taxon>
        <taxon>Dehalococcoidaceae</taxon>
        <taxon>Dehalococcoides</taxon>
    </lineage>
</organism>
<comment type="caution">
    <text evidence="1">The sequence shown here is derived from an EMBL/GenBank/DDBJ whole genome shotgun (WGS) entry which is preliminary data.</text>
</comment>
<protein>
    <submittedName>
        <fullName evidence="1">Uncharacterized protein</fullName>
    </submittedName>
</protein>
<dbReference type="Proteomes" id="UP000249146">
    <property type="component" value="Unassembled WGS sequence"/>
</dbReference>
<sequence>MSIKPETGDRPAGNLATILGMVSVAKTRPISYEWANQSEASPALKVKPKITTLASVVVKEGKWKTSF</sequence>